<dbReference type="EMBL" id="JAFREM010000016">
    <property type="protein sequence ID" value="MBO1306546.1"/>
    <property type="molecule type" value="Genomic_DNA"/>
</dbReference>
<name>A0ABS3LA97_9ENTE</name>
<evidence type="ECO:0000313" key="2">
    <source>
        <dbReference type="EMBL" id="MBO1306546.1"/>
    </source>
</evidence>
<keyword evidence="3" id="KW-1185">Reference proteome</keyword>
<comment type="caution">
    <text evidence="2">The sequence shown here is derived from an EMBL/GenBank/DDBJ whole genome shotgun (WGS) entry which is preliminary data.</text>
</comment>
<proteinExistence type="predicted"/>
<protein>
    <submittedName>
        <fullName evidence="2">Uncharacterized protein</fullName>
    </submittedName>
</protein>
<dbReference type="RefSeq" id="WP_207673473.1">
    <property type="nucleotide sequence ID" value="NZ_JAFREM010000016.1"/>
</dbReference>
<sequence>MTEESKMISQTNGTDVQRMAKVLGNEYGLTPSQIARLEVEQLEDQELLAREFRAENTNTAKPGEMGKRIAKRAFGNRSKSKYFKD</sequence>
<evidence type="ECO:0000313" key="3">
    <source>
        <dbReference type="Proteomes" id="UP000664601"/>
    </source>
</evidence>
<evidence type="ECO:0000256" key="1">
    <source>
        <dbReference type="SAM" id="MobiDB-lite"/>
    </source>
</evidence>
<accession>A0ABS3LA97</accession>
<reference evidence="2 3" key="1">
    <citation type="submission" date="2021-03" db="EMBL/GenBank/DDBJ databases">
        <title>Enterococcal diversity collection.</title>
        <authorList>
            <person name="Gilmore M.S."/>
            <person name="Schwartzman J."/>
            <person name="Van Tyne D."/>
            <person name="Martin M."/>
            <person name="Earl A.M."/>
            <person name="Manson A.L."/>
            <person name="Straub T."/>
            <person name="Salamzade R."/>
            <person name="Saavedra J."/>
            <person name="Lebreton F."/>
            <person name="Prichula J."/>
            <person name="Schaufler K."/>
            <person name="Gaca A."/>
            <person name="Sgardioli B."/>
            <person name="Wagenaar J."/>
            <person name="Strong T."/>
        </authorList>
    </citation>
    <scope>NUCLEOTIDE SEQUENCE [LARGE SCALE GENOMIC DNA]</scope>
    <source>
        <strain evidence="2 3">669A</strain>
    </source>
</reference>
<feature type="region of interest" description="Disordered" evidence="1">
    <location>
        <begin position="55"/>
        <end position="85"/>
    </location>
</feature>
<dbReference type="Proteomes" id="UP000664601">
    <property type="component" value="Unassembled WGS sequence"/>
</dbReference>
<gene>
    <name evidence="2" type="ORF">JZO70_10255</name>
</gene>
<organism evidence="2 3">
    <name type="scientific">Candidatus Enterococcus moelleringii</name>
    <dbReference type="NCBI Taxonomy" id="2815325"/>
    <lineage>
        <taxon>Bacteria</taxon>
        <taxon>Bacillati</taxon>
        <taxon>Bacillota</taxon>
        <taxon>Bacilli</taxon>
        <taxon>Lactobacillales</taxon>
        <taxon>Enterococcaceae</taxon>
        <taxon>Enterococcus</taxon>
    </lineage>
</organism>